<evidence type="ECO:0000256" key="2">
    <source>
        <dbReference type="ARBA" id="ARBA00010942"/>
    </source>
</evidence>
<dbReference type="Proteomes" id="UP000664414">
    <property type="component" value="Unassembled WGS sequence"/>
</dbReference>
<dbReference type="AlphaFoldDB" id="A0A8J7TUN6"/>
<dbReference type="GO" id="GO:0009636">
    <property type="term" value="P:response to toxic substance"/>
    <property type="evidence" value="ECO:0007669"/>
    <property type="project" value="UniProtKB-ARBA"/>
</dbReference>
<dbReference type="Gene3D" id="3.30.2090.10">
    <property type="entry name" value="Multidrug efflux transporter AcrB TolC docking domain, DN and DC subdomains"/>
    <property type="match status" value="2"/>
</dbReference>
<feature type="transmembrane region" description="Helical" evidence="9">
    <location>
        <begin position="894"/>
        <end position="914"/>
    </location>
</feature>
<evidence type="ECO:0000313" key="11">
    <source>
        <dbReference type="Proteomes" id="UP000664414"/>
    </source>
</evidence>
<dbReference type="PRINTS" id="PR00702">
    <property type="entry name" value="ACRIFLAVINRP"/>
</dbReference>
<evidence type="ECO:0000256" key="6">
    <source>
        <dbReference type="ARBA" id="ARBA00022692"/>
    </source>
</evidence>
<accession>A0A8J7TUN6</accession>
<dbReference type="NCBIfam" id="TIGR00915">
    <property type="entry name" value="2A0602"/>
    <property type="match status" value="1"/>
</dbReference>
<evidence type="ECO:0000256" key="8">
    <source>
        <dbReference type="ARBA" id="ARBA00023136"/>
    </source>
</evidence>
<feature type="transmembrane region" description="Helical" evidence="9">
    <location>
        <begin position="470"/>
        <end position="497"/>
    </location>
</feature>
<evidence type="ECO:0000256" key="9">
    <source>
        <dbReference type="RuleBase" id="RU364070"/>
    </source>
</evidence>
<proteinExistence type="inferred from homology"/>
<feature type="transmembrane region" description="Helical" evidence="9">
    <location>
        <begin position="964"/>
        <end position="985"/>
    </location>
</feature>
<evidence type="ECO:0000256" key="4">
    <source>
        <dbReference type="ARBA" id="ARBA00022475"/>
    </source>
</evidence>
<dbReference type="PANTHER" id="PTHR32063">
    <property type="match status" value="1"/>
</dbReference>
<dbReference type="GO" id="GO:0015562">
    <property type="term" value="F:efflux transmembrane transporter activity"/>
    <property type="evidence" value="ECO:0007669"/>
    <property type="project" value="InterPro"/>
</dbReference>
<evidence type="ECO:0000256" key="7">
    <source>
        <dbReference type="ARBA" id="ARBA00022989"/>
    </source>
</evidence>
<dbReference type="Pfam" id="PF00873">
    <property type="entry name" value="ACR_tran"/>
    <property type="match status" value="1"/>
</dbReference>
<feature type="transmembrane region" description="Helical" evidence="9">
    <location>
        <begin position="437"/>
        <end position="458"/>
    </location>
</feature>
<gene>
    <name evidence="10" type="ORF">J0H12_03395</name>
</gene>
<evidence type="ECO:0000256" key="1">
    <source>
        <dbReference type="ARBA" id="ARBA00004429"/>
    </source>
</evidence>
<dbReference type="FunFam" id="3.30.70.1430:FF:000002">
    <property type="entry name" value="Efflux pump membrane transporter"/>
    <property type="match status" value="1"/>
</dbReference>
<keyword evidence="5 9" id="KW-0997">Cell inner membrane</keyword>
<evidence type="ECO:0000256" key="5">
    <source>
        <dbReference type="ARBA" id="ARBA00022519"/>
    </source>
</evidence>
<evidence type="ECO:0000256" key="3">
    <source>
        <dbReference type="ARBA" id="ARBA00022448"/>
    </source>
</evidence>
<dbReference type="FunFam" id="1.20.1640.10:FF:000001">
    <property type="entry name" value="Efflux pump membrane transporter"/>
    <property type="match status" value="1"/>
</dbReference>
<keyword evidence="3 9" id="KW-0813">Transport</keyword>
<reference evidence="10" key="1">
    <citation type="submission" date="2021-02" db="EMBL/GenBank/DDBJ databases">
        <title>Thiocyanate and organic carbon inputs drive convergent selection for specific autotrophic Afipia and Thiobacillus strains within complex microbiomes.</title>
        <authorList>
            <person name="Huddy R.J."/>
            <person name="Sachdeva R."/>
            <person name="Kadzinga F."/>
            <person name="Kantor R.S."/>
            <person name="Harrison S.T.L."/>
            <person name="Banfield J.F."/>
        </authorList>
    </citation>
    <scope>NUCLEOTIDE SEQUENCE</scope>
    <source>
        <strain evidence="10">SCN18_10_11_15_R4_P_38_20</strain>
    </source>
</reference>
<comment type="similarity">
    <text evidence="2 9">Belongs to the resistance-nodulation-cell division (RND) (TC 2.A.6) family.</text>
</comment>
<keyword evidence="6 9" id="KW-0812">Transmembrane</keyword>
<dbReference type="InterPro" id="IPR027463">
    <property type="entry name" value="AcrB_DN_DC_subdom"/>
</dbReference>
<dbReference type="FunFam" id="3.30.2090.10:FF:000002">
    <property type="entry name" value="Efflux pump membrane transporter"/>
    <property type="match status" value="1"/>
</dbReference>
<evidence type="ECO:0000313" key="10">
    <source>
        <dbReference type="EMBL" id="MBN9412956.1"/>
    </source>
</evidence>
<dbReference type="Gene3D" id="3.30.70.1320">
    <property type="entry name" value="Multidrug efflux transporter AcrB pore domain like"/>
    <property type="match status" value="1"/>
</dbReference>
<dbReference type="InterPro" id="IPR001036">
    <property type="entry name" value="Acrflvin-R"/>
</dbReference>
<dbReference type="Gene3D" id="1.20.1640.10">
    <property type="entry name" value="Multidrug efflux transporter AcrB transmembrane domain"/>
    <property type="match status" value="2"/>
</dbReference>
<feature type="transmembrane region" description="Helical" evidence="9">
    <location>
        <begin position="340"/>
        <end position="359"/>
    </location>
</feature>
<dbReference type="GO" id="GO:0005886">
    <property type="term" value="C:plasma membrane"/>
    <property type="evidence" value="ECO:0007669"/>
    <property type="project" value="UniProtKB-SubCell"/>
</dbReference>
<feature type="transmembrane region" description="Helical" evidence="9">
    <location>
        <begin position="394"/>
        <end position="416"/>
    </location>
</feature>
<organism evidence="10 11">
    <name type="scientific">Candidatus Paracaedimonas acanthamoebae</name>
    <dbReference type="NCBI Taxonomy" id="244581"/>
    <lineage>
        <taxon>Bacteria</taxon>
        <taxon>Pseudomonadati</taxon>
        <taxon>Pseudomonadota</taxon>
        <taxon>Alphaproteobacteria</taxon>
        <taxon>Holosporales</taxon>
        <taxon>Caedimonadaceae</taxon>
        <taxon>Candidatus Paracaedimonas</taxon>
    </lineage>
</organism>
<keyword evidence="8 9" id="KW-0472">Membrane</keyword>
<dbReference type="Gene3D" id="3.30.70.1440">
    <property type="entry name" value="Multidrug efflux transporter AcrB pore domain"/>
    <property type="match status" value="1"/>
</dbReference>
<dbReference type="SUPFAM" id="SSF82866">
    <property type="entry name" value="Multidrug efflux transporter AcrB transmembrane domain"/>
    <property type="match status" value="2"/>
</dbReference>
<feature type="transmembrane region" description="Helical" evidence="9">
    <location>
        <begin position="870"/>
        <end position="887"/>
    </location>
</feature>
<sequence>MVSFFINRPIFSWVIAITIMLAGGLSILNLPIAQYPRIAPVAVEIDASFPGASAKTIEDTVTQVIEQKMNGIDHLRYMTSTSDSAGNAAIILTFDSGTDPDIAQVQVQNKLQLATPLLPQEVQQQGIRVVKSVKNYLMIVSLISTDGTLTRNDLSDYIAANMQDRISRINGVGDIQLFGSQYAMRVWVNPHKLNSYNLTIQDVSDAISVQNNQIIAGQIGGTPTIKEQQLNAPIIAQTRLQSSEEFGKILLKVNTDGSQVRLKDVARIELGGESYENISFINDNPAGALAIRLTSDANALKTAEAIRNAVKEMSAFFPPNVEVRYPYDTTPFIQLSIEEVVKTLVEAIILVFLVMWLFLQNIRATLIPTIAIPVVLLGTFGILAAFGYSINTLTMFGVVLAIGLLVDDAIVVVENVERVMREENLSPKAATEKSMKQITGALIGIGLVLSAVFVPMAFFSGSVGVIYKQFSLTIVSAMGLSVLIALIFTPALCASILKSEHASNSFPFFEKFNHLFSLSTQKYQQKVEKILNHQQWTVSFYGALLIIATILAIRLPTAFLPEEDQGFMFTQAILPPGATQERTLKVLQEAKNYYLTQEKDAVESVLWVVGVNFSGRGQNTGLMFVKMKDWKSRKSSNLKVQAVAQRASAAFSKIKDGMVIPFVPPAVLELGNATGFDLELQDNAGLGHQKLLEARNKFLSLAAQNSLMMHVRPNGLDDVPYYHLKVDQEKASAYSLSLKDINQTLSLAWGSSYVNDFIDRGRVKKVYLQGDAPYRMLPSDLEKWYVRNQEGKMVSFANFSKGEWIFGSPRLERFNGLSAVEILGEPTPGHSTGEAMKAIKEIMHQLPAGINLAWTGISFEEQLSGAQAPILYMLSLIVVFLSLAALYESWTIPFSVILAVPLGVFGALLAATLRGLPNDVYFQVGLLTTMGLSTKNAILIVEFAKELYAEGLSLFEATLKATKIRLRPIIMTSLAFTLGVVPLFFANGAGSGSQIAIGTGVLGGVLAATFLGIFFIPLFFFVVITLSQKRFNLFKRNNSNA</sequence>
<dbReference type="SUPFAM" id="SSF82714">
    <property type="entry name" value="Multidrug efflux transporter AcrB TolC docking domain, DN and DC subdomains"/>
    <property type="match status" value="2"/>
</dbReference>
<feature type="transmembrane region" description="Helical" evidence="9">
    <location>
        <begin position="12"/>
        <end position="32"/>
    </location>
</feature>
<dbReference type="PANTHER" id="PTHR32063:SF13">
    <property type="entry name" value="MULTIDRUG EFFLUX PUMP SUBUNIT ACRB-RELATED"/>
    <property type="match status" value="1"/>
</dbReference>
<comment type="subcellular location">
    <subcellularLocation>
        <location evidence="1 9">Cell inner membrane</location>
        <topology evidence="1 9">Multi-pass membrane protein</topology>
    </subcellularLocation>
</comment>
<dbReference type="FunFam" id="3.30.2090.10:FF:000001">
    <property type="entry name" value="Efflux pump membrane transporter"/>
    <property type="match status" value="1"/>
</dbReference>
<dbReference type="EMBL" id="JAFKGL010000014">
    <property type="protein sequence ID" value="MBN9412956.1"/>
    <property type="molecule type" value="Genomic_DNA"/>
</dbReference>
<feature type="transmembrane region" description="Helical" evidence="9">
    <location>
        <begin position="536"/>
        <end position="555"/>
    </location>
</feature>
<feature type="transmembrane region" description="Helical" evidence="9">
    <location>
        <begin position="920"/>
        <end position="943"/>
    </location>
</feature>
<dbReference type="InterPro" id="IPR004764">
    <property type="entry name" value="MdtF-like"/>
</dbReference>
<feature type="transmembrane region" description="Helical" evidence="9">
    <location>
        <begin position="366"/>
        <end position="388"/>
    </location>
</feature>
<comment type="caution">
    <text evidence="10">The sequence shown here is derived from an EMBL/GenBank/DDBJ whole genome shotgun (WGS) entry which is preliminary data.</text>
</comment>
<dbReference type="NCBIfam" id="NF000282">
    <property type="entry name" value="RND_permease_1"/>
    <property type="match status" value="1"/>
</dbReference>
<dbReference type="FunFam" id="3.30.70.1430:FF:000001">
    <property type="entry name" value="Efflux pump membrane transporter"/>
    <property type="match status" value="1"/>
</dbReference>
<dbReference type="GO" id="GO:0042910">
    <property type="term" value="F:xenobiotic transmembrane transporter activity"/>
    <property type="evidence" value="ECO:0007669"/>
    <property type="project" value="TreeGrafter"/>
</dbReference>
<keyword evidence="4" id="KW-1003">Cell membrane</keyword>
<dbReference type="Gene3D" id="3.30.70.1430">
    <property type="entry name" value="Multidrug efflux transporter AcrB pore domain"/>
    <property type="match status" value="2"/>
</dbReference>
<dbReference type="SUPFAM" id="SSF82693">
    <property type="entry name" value="Multidrug efflux transporter AcrB pore domain, PN1, PN2, PC1 and PC2 subdomains"/>
    <property type="match status" value="4"/>
</dbReference>
<keyword evidence="7 9" id="KW-1133">Transmembrane helix</keyword>
<feature type="transmembrane region" description="Helical" evidence="9">
    <location>
        <begin position="1005"/>
        <end position="1026"/>
    </location>
</feature>
<protein>
    <recommendedName>
        <fullName evidence="9">Efflux pump membrane transporter</fullName>
    </recommendedName>
</protein>
<name>A0A8J7TUN6_9PROT</name>